<comment type="caution">
    <text evidence="3">The sequence shown here is derived from an EMBL/GenBank/DDBJ whole genome shotgun (WGS) entry which is preliminary data.</text>
</comment>
<evidence type="ECO:0000313" key="3">
    <source>
        <dbReference type="EMBL" id="MED6125990.1"/>
    </source>
</evidence>
<name>A0ABU6RPZ9_9FABA</name>
<sequence length="301" mass="33277">MAWNDVTLERLRRLLRPSPFDSVPAASVPAPGTSVPPFGVQPVSVSGTQAFPEGRGSSNAGGGREAISEVSSSFQEEIIPPPQHISKKRQAGDASVDLKRPRVSEGAAREFCSMDRSFDASMESIRWVEWVSLQAATIMKSIEPRLSAANQWENRCANLNGDLKMLNLQKIEAEKNRAEAKQAKLKAMGDLNSVSDNLKTLEKERDLEIERRKDKEAELDQEIRDLRKLASDEKARADKAEASLGESERGRLELVQIAQDSVVMTERALKAQISLLLPDFDVSQLEAFKVIIDGKIVDLPE</sequence>
<evidence type="ECO:0000256" key="2">
    <source>
        <dbReference type="SAM" id="MobiDB-lite"/>
    </source>
</evidence>
<feature type="region of interest" description="Disordered" evidence="2">
    <location>
        <begin position="19"/>
        <end position="65"/>
    </location>
</feature>
<organism evidence="3 4">
    <name type="scientific">Stylosanthes scabra</name>
    <dbReference type="NCBI Taxonomy" id="79078"/>
    <lineage>
        <taxon>Eukaryota</taxon>
        <taxon>Viridiplantae</taxon>
        <taxon>Streptophyta</taxon>
        <taxon>Embryophyta</taxon>
        <taxon>Tracheophyta</taxon>
        <taxon>Spermatophyta</taxon>
        <taxon>Magnoliopsida</taxon>
        <taxon>eudicotyledons</taxon>
        <taxon>Gunneridae</taxon>
        <taxon>Pentapetalae</taxon>
        <taxon>rosids</taxon>
        <taxon>fabids</taxon>
        <taxon>Fabales</taxon>
        <taxon>Fabaceae</taxon>
        <taxon>Papilionoideae</taxon>
        <taxon>50 kb inversion clade</taxon>
        <taxon>dalbergioids sensu lato</taxon>
        <taxon>Dalbergieae</taxon>
        <taxon>Pterocarpus clade</taxon>
        <taxon>Stylosanthes</taxon>
    </lineage>
</organism>
<keyword evidence="4" id="KW-1185">Reference proteome</keyword>
<dbReference type="Proteomes" id="UP001341840">
    <property type="component" value="Unassembled WGS sequence"/>
</dbReference>
<accession>A0ABU6RPZ9</accession>
<feature type="coiled-coil region" evidence="1">
    <location>
        <begin position="149"/>
        <end position="243"/>
    </location>
</feature>
<protein>
    <submittedName>
        <fullName evidence="3">Uncharacterized protein</fullName>
    </submittedName>
</protein>
<evidence type="ECO:0000313" key="4">
    <source>
        <dbReference type="Proteomes" id="UP001341840"/>
    </source>
</evidence>
<keyword evidence="1" id="KW-0175">Coiled coil</keyword>
<gene>
    <name evidence="3" type="ORF">PIB30_073933</name>
</gene>
<dbReference type="EMBL" id="JASCZI010031115">
    <property type="protein sequence ID" value="MED6125990.1"/>
    <property type="molecule type" value="Genomic_DNA"/>
</dbReference>
<evidence type="ECO:0000256" key="1">
    <source>
        <dbReference type="SAM" id="Coils"/>
    </source>
</evidence>
<proteinExistence type="predicted"/>
<reference evidence="3 4" key="1">
    <citation type="journal article" date="2023" name="Plants (Basel)">
        <title>Bridging the Gap: Combining Genomics and Transcriptomics Approaches to Understand Stylosanthes scabra, an Orphan Legume from the Brazilian Caatinga.</title>
        <authorList>
            <person name="Ferreira-Neto J.R.C."/>
            <person name="da Silva M.D."/>
            <person name="Binneck E."/>
            <person name="de Melo N.F."/>
            <person name="da Silva R.H."/>
            <person name="de Melo A.L.T.M."/>
            <person name="Pandolfi V."/>
            <person name="Bustamante F.O."/>
            <person name="Brasileiro-Vidal A.C."/>
            <person name="Benko-Iseppon A.M."/>
        </authorList>
    </citation>
    <scope>NUCLEOTIDE SEQUENCE [LARGE SCALE GENOMIC DNA]</scope>
    <source>
        <tissue evidence="3">Leaves</tissue>
    </source>
</reference>